<evidence type="ECO:0000313" key="1">
    <source>
        <dbReference type="EMBL" id="AAC96709.2"/>
    </source>
</evidence>
<accession>Q84655</accession>
<organism evidence="1 2">
    <name type="scientific">Paramecium bursaria Chlorella virus 1</name>
    <name type="common">PBCV-1</name>
    <dbReference type="NCBI Taxonomy" id="10506"/>
    <lineage>
        <taxon>Viruses</taxon>
        <taxon>Varidnaviria</taxon>
        <taxon>Bamfordvirae</taxon>
        <taxon>Nucleocytoviricota</taxon>
        <taxon>Megaviricetes</taxon>
        <taxon>Algavirales</taxon>
        <taxon>Phycodnaviridae</taxon>
        <taxon>Chlorovirus</taxon>
        <taxon>Chlorovirus vanettense</taxon>
    </lineage>
</organism>
<organismHost>
    <name type="scientific">Chlorella</name>
    <dbReference type="NCBI Taxonomy" id="3071"/>
</organismHost>
<dbReference type="KEGG" id="vg:918461"/>
<dbReference type="Proteomes" id="UP000000862">
    <property type="component" value="Segment"/>
</dbReference>
<dbReference type="RefSeq" id="NP_048697.2">
    <property type="nucleotide sequence ID" value="NC_000852.5"/>
</dbReference>
<reference evidence="1 2" key="6">
    <citation type="journal article" date="1999" name="Virology">
        <title>Chlorella virus PBCV-1 encodes a functional homospermidine synthase.</title>
        <authorList>
            <person name="Kaiser A."/>
            <person name="Vollmert M."/>
            <person name="Tholl D."/>
            <person name="Graves M.V."/>
            <person name="Gurnon J.R."/>
            <person name="Xing W."/>
            <person name="Lisec A.D."/>
            <person name="Nickerson K.W."/>
            <person name="Van Etten J.L."/>
        </authorList>
    </citation>
    <scope>NUCLEOTIDE SEQUENCE [LARGE SCALE GENOMIC DNA]</scope>
</reference>
<reference evidence="1 2" key="3">
    <citation type="journal article" date="1996" name="Virology">
        <title>Analysis of 94 kb of the chlorella virus PBCV-1 330-kb genome: map positions 88 to 182.</title>
        <authorList>
            <person name="Lu Z."/>
            <person name="Li Y."/>
            <person name="Que Q."/>
            <person name="Kutish G.F."/>
            <person name="Rock D.L."/>
            <person name="Van Etten J.L."/>
        </authorList>
    </citation>
    <scope>NUCLEOTIDE SEQUENCE [LARGE SCALE GENOMIC DNA]</scope>
</reference>
<reference evidence="1 2" key="2">
    <citation type="journal article" date="1995" name="Virology">
        <title>Analysis of 43 kb of the Chlorella virus PBCV-1 330-kb genome: map positions 45 to 88.</title>
        <authorList>
            <person name="Li Y."/>
            <person name="Lu Z."/>
            <person name="Burbank D.E."/>
            <person name="Kutish G.F."/>
            <person name="Rock D.L."/>
            <person name="Van Etten J.L."/>
        </authorList>
    </citation>
    <scope>NUCLEOTIDE SEQUENCE [LARGE SCALE GENOMIC DNA]</scope>
</reference>
<keyword evidence="2" id="KW-1185">Reference proteome</keyword>
<dbReference type="GeneID" id="918461"/>
<evidence type="ECO:0000313" key="2">
    <source>
        <dbReference type="Proteomes" id="UP000000862"/>
    </source>
</evidence>
<reference evidence="1 2" key="1">
    <citation type="journal article" date="1995" name="Virology">
        <title>Analysis of 45 kb of DNA located at the left end of the chlorella virus PBCV-1 genome.</title>
        <authorList>
            <person name="Lu Z."/>
            <person name="Li Y."/>
            <person name="Zhang Y."/>
            <person name="Kutish G.F."/>
            <person name="Rock D.L."/>
            <person name="Van Etten J.L."/>
        </authorList>
    </citation>
    <scope>NUCLEOTIDE SEQUENCE [LARGE SCALE GENOMIC DNA]</scope>
</reference>
<reference evidence="1 2" key="4">
    <citation type="journal article" date="1996" name="Virology">
        <title>Analysis of 76 kb of the chlorella virus PBCV-1 330-kb genome: map positions 182 to 258.</title>
        <authorList>
            <person name="Kutish G.F."/>
            <person name="Li Y."/>
            <person name="Lu Z."/>
            <person name="Furuta M."/>
            <person name="Rock D.L."/>
            <person name="Van Etten J.L."/>
        </authorList>
    </citation>
    <scope>NUCLEOTIDE SEQUENCE [LARGE SCALE GENOMIC DNA]</scope>
</reference>
<proteinExistence type="predicted"/>
<reference evidence="1 2" key="8">
    <citation type="journal article" date="2010" name="J. Virol.">
        <title>Microarray analysis of Paramecium bursaria chlorella virus 1 transcription.</title>
        <authorList>
            <person name="Yanai-Balser G.M."/>
            <person name="Duncan G.A."/>
            <person name="Eudy J.D."/>
            <person name="Wang D."/>
            <person name="Li X."/>
            <person name="Agarkova I.V."/>
            <person name="Dunigan D.D."/>
            <person name="Van Etten J.L."/>
        </authorList>
    </citation>
    <scope>NUCLEOTIDE SEQUENCE [LARGE SCALE GENOMIC DNA]</scope>
</reference>
<reference evidence="1 2" key="7">
    <citation type="journal article" date="2000" name="Virology">
        <title>Characterization of a beta-1,3-glucanase encoded by chlorella virus PBCV-1.</title>
        <authorList>
            <person name="Sun L."/>
            <person name="Gurnon J.R."/>
            <person name="Adams B.J."/>
            <person name="Graves M.V."/>
            <person name="Van Etten J.L."/>
        </authorList>
    </citation>
    <scope>NUCLEOTIDE SEQUENCE [LARGE SCALE GENOMIC DNA]</scope>
</reference>
<dbReference type="EMBL" id="JF411744">
    <property type="protein sequence ID" value="AAC96709.2"/>
    <property type="molecule type" value="Genomic_DNA"/>
</dbReference>
<reference evidence="1 2" key="5">
    <citation type="journal article" date="1997" name="Virology">
        <title>Analysis of 74 kb of DNA located at the right end of the 330-kb chlorella virus PBCV-1 genome.</title>
        <authorList>
            <person name="Li Y."/>
            <person name="Lu Z."/>
            <person name="Sun L."/>
            <person name="Ropp S."/>
            <person name="Kutish G.F."/>
            <person name="Rock D.L."/>
            <person name="Van Etten J.L."/>
        </authorList>
    </citation>
    <scope>NUCLEOTIDE SEQUENCE [LARGE SCALE GENOMIC DNA]</scope>
</reference>
<gene>
    <name evidence="1" type="primary">a341aR</name>
</gene>
<protein>
    <submittedName>
        <fullName evidence="1">Uncharacterized protein</fullName>
    </submittedName>
</protein>
<name>Q84655_PBCV1</name>
<sequence>MDVFIPELDSSGINTTGNVGGEVGEDAHCLLFVVCYYFVILIKWCCHRDCIYTQIICHLSFVIPG</sequence>